<dbReference type="InterPro" id="IPR054728">
    <property type="entry name" value="RsmB-like_ferredoxin"/>
</dbReference>
<gene>
    <name evidence="7" type="ORF">AB0T83_01350</name>
</gene>
<comment type="similarity">
    <text evidence="5">Belongs to the class I-like SAM-binding methyltransferase superfamily. RsmB/NOP family.</text>
</comment>
<evidence type="ECO:0000256" key="2">
    <source>
        <dbReference type="ARBA" id="ARBA00022679"/>
    </source>
</evidence>
<dbReference type="SUPFAM" id="SSF53335">
    <property type="entry name" value="S-adenosyl-L-methionine-dependent methyltransferases"/>
    <property type="match status" value="1"/>
</dbReference>
<comment type="caution">
    <text evidence="5">Lacks conserved residue(s) required for the propagation of feature annotation.</text>
</comment>
<feature type="domain" description="SAM-dependent MTase RsmB/NOP-type" evidence="6">
    <location>
        <begin position="136"/>
        <end position="389"/>
    </location>
</feature>
<proteinExistence type="inferred from homology"/>
<keyword evidence="2 5" id="KW-0808">Transferase</keyword>
<evidence type="ECO:0000313" key="8">
    <source>
        <dbReference type="Proteomes" id="UP001553161"/>
    </source>
</evidence>
<dbReference type="InterPro" id="IPR049560">
    <property type="entry name" value="MeTrfase_RsmB-F_NOP2_cat"/>
</dbReference>
<dbReference type="InterPro" id="IPR023267">
    <property type="entry name" value="RCMT"/>
</dbReference>
<feature type="active site" description="Nucleophile" evidence="5">
    <location>
        <position position="342"/>
    </location>
</feature>
<dbReference type="InterPro" id="IPR001678">
    <property type="entry name" value="MeTrfase_RsmB-F_NOP2_dom"/>
</dbReference>
<dbReference type="Gene3D" id="3.40.50.150">
    <property type="entry name" value="Vaccinia Virus protein VP39"/>
    <property type="match status" value="1"/>
</dbReference>
<reference evidence="7 8" key="1">
    <citation type="submission" date="2024-07" db="EMBL/GenBank/DDBJ databases">
        <authorList>
            <person name="Kang M."/>
        </authorList>
    </citation>
    <scope>NUCLEOTIDE SEQUENCE [LARGE SCALE GENOMIC DNA]</scope>
    <source>
        <strain evidence="7 8">DFM31</strain>
    </source>
</reference>
<accession>A0ABV3L1P6</accession>
<dbReference type="GO" id="GO:0032259">
    <property type="term" value="P:methylation"/>
    <property type="evidence" value="ECO:0007669"/>
    <property type="project" value="UniProtKB-KW"/>
</dbReference>
<evidence type="ECO:0000256" key="1">
    <source>
        <dbReference type="ARBA" id="ARBA00022603"/>
    </source>
</evidence>
<evidence type="ECO:0000256" key="4">
    <source>
        <dbReference type="ARBA" id="ARBA00022884"/>
    </source>
</evidence>
<organism evidence="7 8">
    <name type="scientific">Meridianimarinicoccus marinus</name>
    <dbReference type="NCBI Taxonomy" id="3231483"/>
    <lineage>
        <taxon>Bacteria</taxon>
        <taxon>Pseudomonadati</taxon>
        <taxon>Pseudomonadota</taxon>
        <taxon>Alphaproteobacteria</taxon>
        <taxon>Rhodobacterales</taxon>
        <taxon>Paracoccaceae</taxon>
        <taxon>Meridianimarinicoccus</taxon>
    </lineage>
</organism>
<dbReference type="EC" id="2.1.1.-" evidence="7"/>
<name>A0ABV3L1P6_9RHOB</name>
<evidence type="ECO:0000313" key="7">
    <source>
        <dbReference type="EMBL" id="MEV8465428.1"/>
    </source>
</evidence>
<dbReference type="PROSITE" id="PS51686">
    <property type="entry name" value="SAM_MT_RSMB_NOP"/>
    <property type="match status" value="1"/>
</dbReference>
<protein>
    <submittedName>
        <fullName evidence="7">RsmB/NOP family class I SAM-dependent RNA methyltransferase</fullName>
        <ecNumber evidence="7">2.1.1.-</ecNumber>
    </submittedName>
</protein>
<dbReference type="EMBL" id="JBFBVU010000001">
    <property type="protein sequence ID" value="MEV8465428.1"/>
    <property type="molecule type" value="Genomic_DNA"/>
</dbReference>
<keyword evidence="1 5" id="KW-0489">Methyltransferase</keyword>
<sequence>MTPAARIAAAIDILDDILSGTPAEKALKDWARGHRFAGSKDRAALRDHVFDALRRRRSLAALGGSDTGRGLMIGWVRASGARAETVFNGEGYAPLALSDTERQAGQTPASPAERLDCPDWLYPDVTESLGEAAEPCLDLLRQRAPVYLRVNLRKVTRPEALAQLDREGVVTEPHGLSPSALTVIEGARRIRASASYLDGAVELQDAASQAVSDRVPLVDGQRFLDFCAGGGGKTLAVGGRVQAQFTAHDANPARMKDLPARAARAGLPVRCVTPDQLAGKETFDTVVVDAPCSGSGSWRRDPQGKWALTAPKLAETVALQARILDQAAAHVGVAGHLVYMTCSFLRQENSGQVDGFLARHPDWTLVDSRQFLPQDGGDGFFFADLTRGA</sequence>
<dbReference type="Gene3D" id="3.30.70.1170">
    <property type="entry name" value="Sun protein, domain 3"/>
    <property type="match status" value="1"/>
</dbReference>
<dbReference type="Pfam" id="PF22458">
    <property type="entry name" value="RsmF-B_ferredox"/>
    <property type="match status" value="1"/>
</dbReference>
<keyword evidence="4 5" id="KW-0694">RNA-binding</keyword>
<evidence type="ECO:0000256" key="3">
    <source>
        <dbReference type="ARBA" id="ARBA00022691"/>
    </source>
</evidence>
<dbReference type="PRINTS" id="PR02008">
    <property type="entry name" value="RCMTFAMILY"/>
</dbReference>
<keyword evidence="8" id="KW-1185">Reference proteome</keyword>
<dbReference type="InterPro" id="IPR029063">
    <property type="entry name" value="SAM-dependent_MTases_sf"/>
</dbReference>
<dbReference type="CDD" id="cd02440">
    <property type="entry name" value="AdoMet_MTases"/>
    <property type="match status" value="1"/>
</dbReference>
<dbReference type="Pfam" id="PF01189">
    <property type="entry name" value="Methyltr_RsmB-F"/>
    <property type="match status" value="1"/>
</dbReference>
<dbReference type="RefSeq" id="WP_366190897.1">
    <property type="nucleotide sequence ID" value="NZ_JBFBVU010000001.1"/>
</dbReference>
<feature type="binding site" evidence="5">
    <location>
        <position position="289"/>
    </location>
    <ligand>
        <name>S-adenosyl-L-methionine</name>
        <dbReference type="ChEBI" id="CHEBI:59789"/>
    </ligand>
</feature>
<evidence type="ECO:0000259" key="6">
    <source>
        <dbReference type="PROSITE" id="PS51686"/>
    </source>
</evidence>
<dbReference type="PANTHER" id="PTHR22807">
    <property type="entry name" value="NOP2 YEAST -RELATED NOL1/NOP2/FMU SUN DOMAIN-CONTAINING"/>
    <property type="match status" value="1"/>
</dbReference>
<comment type="caution">
    <text evidence="7">The sequence shown here is derived from an EMBL/GenBank/DDBJ whole genome shotgun (WGS) entry which is preliminary data.</text>
</comment>
<dbReference type="GO" id="GO:0008168">
    <property type="term" value="F:methyltransferase activity"/>
    <property type="evidence" value="ECO:0007669"/>
    <property type="project" value="UniProtKB-KW"/>
</dbReference>
<dbReference type="PANTHER" id="PTHR22807:SF53">
    <property type="entry name" value="RIBOSOMAL RNA SMALL SUBUNIT METHYLTRANSFERASE B-RELATED"/>
    <property type="match status" value="1"/>
</dbReference>
<feature type="binding site" evidence="5">
    <location>
        <position position="249"/>
    </location>
    <ligand>
        <name>S-adenosyl-L-methionine</name>
        <dbReference type="ChEBI" id="CHEBI:59789"/>
    </ligand>
</feature>
<dbReference type="Proteomes" id="UP001553161">
    <property type="component" value="Unassembled WGS sequence"/>
</dbReference>
<evidence type="ECO:0000256" key="5">
    <source>
        <dbReference type="PROSITE-ProRule" id="PRU01023"/>
    </source>
</evidence>
<keyword evidence="3 5" id="KW-0949">S-adenosyl-L-methionine</keyword>